<evidence type="ECO:0000256" key="1">
    <source>
        <dbReference type="ARBA" id="ARBA00001974"/>
    </source>
</evidence>
<evidence type="ECO:0000256" key="4">
    <source>
        <dbReference type="ARBA" id="ARBA00022827"/>
    </source>
</evidence>
<evidence type="ECO:0000256" key="2">
    <source>
        <dbReference type="ARBA" id="ARBA00008312"/>
    </source>
</evidence>
<keyword evidence="13" id="KW-1185">Reference proteome</keyword>
<evidence type="ECO:0000256" key="3">
    <source>
        <dbReference type="ARBA" id="ARBA00022630"/>
    </source>
</evidence>
<dbReference type="Gene3D" id="3.40.50.720">
    <property type="entry name" value="NAD(P)-binding Rossmann-like Domain"/>
    <property type="match status" value="1"/>
</dbReference>
<comment type="catalytic activity">
    <reaction evidence="7 8">
        <text>2 reduced [adrenodoxin] + NADP(+) + H(+) = 2 oxidized [adrenodoxin] + NADPH</text>
        <dbReference type="Rhea" id="RHEA:42312"/>
        <dbReference type="Rhea" id="RHEA-COMP:9998"/>
        <dbReference type="Rhea" id="RHEA-COMP:9999"/>
        <dbReference type="ChEBI" id="CHEBI:15378"/>
        <dbReference type="ChEBI" id="CHEBI:33737"/>
        <dbReference type="ChEBI" id="CHEBI:33738"/>
        <dbReference type="ChEBI" id="CHEBI:57783"/>
        <dbReference type="ChEBI" id="CHEBI:58349"/>
        <dbReference type="EC" id="1.18.1.6"/>
    </reaction>
</comment>
<protein>
    <recommendedName>
        <fullName evidence="8">NADPH:adrenodoxin oxidoreductase, mitochondrial</fullName>
        <ecNumber evidence="8">1.18.1.6</ecNumber>
    </recommendedName>
</protein>
<dbReference type="Proteomes" id="UP001301350">
    <property type="component" value="Unassembled WGS sequence"/>
</dbReference>
<keyword evidence="5 8" id="KW-0521">NADP</keyword>
<feature type="binding site" evidence="9">
    <location>
        <begin position="373"/>
        <end position="375"/>
    </location>
    <ligand>
        <name>FAD</name>
        <dbReference type="ChEBI" id="CHEBI:57692"/>
    </ligand>
</feature>
<dbReference type="EMBL" id="JANCYW010000007">
    <property type="protein sequence ID" value="KAK4536050.1"/>
    <property type="molecule type" value="Genomic_DNA"/>
</dbReference>
<feature type="domain" description="FAD/NAD(P)-binding" evidence="11">
    <location>
        <begin position="1"/>
        <end position="176"/>
    </location>
</feature>
<dbReference type="Gene3D" id="3.50.50.60">
    <property type="entry name" value="FAD/NAD(P)-binding domain"/>
    <property type="match status" value="1"/>
</dbReference>
<evidence type="ECO:0000256" key="9">
    <source>
        <dbReference type="PIRSR" id="PIRSR000362-1"/>
    </source>
</evidence>
<evidence type="ECO:0000256" key="8">
    <source>
        <dbReference type="PIRNR" id="PIRNR000362"/>
    </source>
</evidence>
<dbReference type="PRINTS" id="PR00419">
    <property type="entry name" value="ADXRDTASE"/>
</dbReference>
<reference evidence="12 13" key="1">
    <citation type="submission" date="2022-07" db="EMBL/GenBank/DDBJ databases">
        <title>Genome-wide signatures of adaptation to extreme environments.</title>
        <authorList>
            <person name="Cho C.H."/>
            <person name="Yoon H.S."/>
        </authorList>
    </citation>
    <scope>NUCLEOTIDE SEQUENCE [LARGE SCALE GENOMIC DNA]</scope>
    <source>
        <strain evidence="12 13">DBV 063 E5</strain>
    </source>
</reference>
<dbReference type="InterPro" id="IPR036188">
    <property type="entry name" value="FAD/NAD-bd_sf"/>
</dbReference>
<evidence type="ECO:0000256" key="5">
    <source>
        <dbReference type="ARBA" id="ARBA00022857"/>
    </source>
</evidence>
<dbReference type="InterPro" id="IPR023753">
    <property type="entry name" value="FAD/NAD-binding_dom"/>
</dbReference>
<evidence type="ECO:0000256" key="7">
    <source>
        <dbReference type="ARBA" id="ARBA00048933"/>
    </source>
</evidence>
<gene>
    <name evidence="12" type="ORF">CDCA_CDCA07G2075</name>
</gene>
<dbReference type="InterPro" id="IPR021163">
    <property type="entry name" value="Ferredox_Rdtase_adrenod"/>
</dbReference>
<dbReference type="EC" id="1.18.1.6" evidence="8"/>
<keyword evidence="8" id="KW-0496">Mitochondrion</keyword>
<evidence type="ECO:0000256" key="6">
    <source>
        <dbReference type="ARBA" id="ARBA00023002"/>
    </source>
</evidence>
<comment type="subcellular location">
    <subcellularLocation>
        <location evidence="8">Mitochondrion</location>
    </subcellularLocation>
</comment>
<keyword evidence="6 8" id="KW-0560">Oxidoreductase</keyword>
<feature type="binding site" evidence="10">
    <location>
        <position position="214"/>
    </location>
    <ligand>
        <name>NADP(+)</name>
        <dbReference type="ChEBI" id="CHEBI:58349"/>
    </ligand>
</feature>
<feature type="binding site" evidence="10">
    <location>
        <begin position="158"/>
        <end position="161"/>
    </location>
    <ligand>
        <name>NADP(+)</name>
        <dbReference type="ChEBI" id="CHEBI:58349"/>
    </ligand>
</feature>
<comment type="similarity">
    <text evidence="2 8">Belongs to the ferredoxin--NADP reductase type 1 family.</text>
</comment>
<evidence type="ECO:0000259" key="11">
    <source>
        <dbReference type="Pfam" id="PF07992"/>
    </source>
</evidence>
<evidence type="ECO:0000256" key="10">
    <source>
        <dbReference type="PIRSR" id="PIRSR000362-2"/>
    </source>
</evidence>
<feature type="binding site" evidence="9">
    <location>
        <position position="44"/>
    </location>
    <ligand>
        <name>FAD</name>
        <dbReference type="ChEBI" id="CHEBI:57692"/>
    </ligand>
</feature>
<organism evidence="12 13">
    <name type="scientific">Cyanidium caldarium</name>
    <name type="common">Red alga</name>
    <dbReference type="NCBI Taxonomy" id="2771"/>
    <lineage>
        <taxon>Eukaryota</taxon>
        <taxon>Rhodophyta</taxon>
        <taxon>Bangiophyceae</taxon>
        <taxon>Cyanidiales</taxon>
        <taxon>Cyanidiaceae</taxon>
        <taxon>Cyanidium</taxon>
    </lineage>
</organism>
<dbReference type="AlphaFoldDB" id="A0AAV9IVC5"/>
<feature type="binding site" evidence="9">
    <location>
        <position position="366"/>
    </location>
    <ligand>
        <name>FAD</name>
        <dbReference type="ChEBI" id="CHEBI:57692"/>
    </ligand>
</feature>
<dbReference type="PANTHER" id="PTHR48467">
    <property type="entry name" value="GLUTAMATE SYNTHASE 1 [NADH], CHLOROPLASTIC-LIKE"/>
    <property type="match status" value="1"/>
</dbReference>
<keyword evidence="3 8" id="KW-0285">Flavoprotein</keyword>
<feature type="binding site" evidence="9">
    <location>
        <position position="82"/>
    </location>
    <ligand>
        <name>FAD</name>
        <dbReference type="ChEBI" id="CHEBI:57692"/>
    </ligand>
</feature>
<sequence length="479" mass="52237">MRVCVVGAGPAGMYTLQALLRHGGLRERLRGVDLVEALPTPFGLVRYGVAPDHPEVKRVAHGWTEMVRQHAERVRYFGNVRLGTDVTLEELSELYGVGGGGVILCTGAQGGDRALGVPGETEHVNSARELVAWYNGHPRYARRAHWPSGSGDAIVIGNGNVAIDVARMLMRSAAELQRTDCSDAAVAVWERFRARRIHIVGRRGAAQASWTAKELRELVTLRPAAGVVLHDMGEWDAERTSRSQRRCWEILRQTRAPTAGESAHEFGQLHLRFQLSPVAVERVGEVVRVECAQNQLVRTADGNVRAVSRQPAQRVCLEAAPGAVFRSIGYQAQAVPGLPFDAARNLIPNERGSVEGAATAIYVAGWLKRGPQGIIGTNGPDAQETVERLAADASEKWEGGSVEPENAESPLACLLQQRQVPYVDWHGWLRIDAEERRRGRAQNRPRVKLLSVEEMLAVAHGSVGESSCECQQGEEGNVG</sequence>
<evidence type="ECO:0000313" key="12">
    <source>
        <dbReference type="EMBL" id="KAK4536050.1"/>
    </source>
</evidence>
<proteinExistence type="inferred from homology"/>
<name>A0AAV9IVC5_CYACA</name>
<comment type="caution">
    <text evidence="12">The sequence shown here is derived from an EMBL/GenBank/DDBJ whole genome shotgun (WGS) entry which is preliminary data.</text>
</comment>
<keyword evidence="4 8" id="KW-0274">FAD</keyword>
<dbReference type="Pfam" id="PF07992">
    <property type="entry name" value="Pyr_redox_2"/>
    <property type="match status" value="1"/>
</dbReference>
<dbReference type="GO" id="GO:0005739">
    <property type="term" value="C:mitochondrion"/>
    <property type="evidence" value="ECO:0007669"/>
    <property type="project" value="UniProtKB-SubCell"/>
</dbReference>
<dbReference type="PANTHER" id="PTHR48467:SF1">
    <property type="entry name" value="GLUTAMATE SYNTHASE 1 [NADH], CHLOROPLASTIC-LIKE"/>
    <property type="match status" value="1"/>
</dbReference>
<dbReference type="SUPFAM" id="SSF51971">
    <property type="entry name" value="Nucleotide-binding domain"/>
    <property type="match status" value="2"/>
</dbReference>
<feature type="binding site" evidence="10">
    <location>
        <position position="373"/>
    </location>
    <ligand>
        <name>NADP(+)</name>
        <dbReference type="ChEBI" id="CHEBI:58349"/>
    </ligand>
</feature>
<feature type="binding site" evidence="9">
    <location>
        <position position="36"/>
    </location>
    <ligand>
        <name>FAD</name>
        <dbReference type="ChEBI" id="CHEBI:57692"/>
    </ligand>
</feature>
<dbReference type="InterPro" id="IPR055275">
    <property type="entry name" value="Ferredox_Rdtase"/>
</dbReference>
<dbReference type="PIRSF" id="PIRSF000362">
    <property type="entry name" value="FNR"/>
    <property type="match status" value="1"/>
</dbReference>
<feature type="binding site" evidence="9">
    <location>
        <position position="11"/>
    </location>
    <ligand>
        <name>FAD</name>
        <dbReference type="ChEBI" id="CHEBI:57692"/>
    </ligand>
</feature>
<accession>A0AAV9IVC5</accession>
<feature type="binding site" evidence="10">
    <location>
        <begin position="202"/>
        <end position="203"/>
    </location>
    <ligand>
        <name>NADP(+)</name>
        <dbReference type="ChEBI" id="CHEBI:58349"/>
    </ligand>
</feature>
<dbReference type="GO" id="GO:0016491">
    <property type="term" value="F:oxidoreductase activity"/>
    <property type="evidence" value="ECO:0007669"/>
    <property type="project" value="UniProtKB-KW"/>
</dbReference>
<comment type="cofactor">
    <cofactor evidence="1 8 9">
        <name>FAD</name>
        <dbReference type="ChEBI" id="CHEBI:57692"/>
    </cofactor>
</comment>
<evidence type="ECO:0000313" key="13">
    <source>
        <dbReference type="Proteomes" id="UP001301350"/>
    </source>
</evidence>